<evidence type="ECO:0000256" key="1">
    <source>
        <dbReference type="SAM" id="MobiDB-lite"/>
    </source>
</evidence>
<dbReference type="Proteomes" id="UP000807769">
    <property type="component" value="Unassembled WGS sequence"/>
</dbReference>
<dbReference type="RefSeq" id="XP_041192578.1">
    <property type="nucleotide sequence ID" value="XM_041342710.1"/>
</dbReference>
<dbReference type="EMBL" id="JABBWG010000018">
    <property type="protein sequence ID" value="KAG1815647.1"/>
    <property type="molecule type" value="Genomic_DNA"/>
</dbReference>
<accession>A0A9P7JD34</accession>
<feature type="region of interest" description="Disordered" evidence="1">
    <location>
        <begin position="373"/>
        <end position="395"/>
    </location>
</feature>
<evidence type="ECO:0000313" key="2">
    <source>
        <dbReference type="EMBL" id="KAG1815647.1"/>
    </source>
</evidence>
<dbReference type="AlphaFoldDB" id="A0A9P7JD34"/>
<feature type="region of interest" description="Disordered" evidence="1">
    <location>
        <begin position="261"/>
        <end position="345"/>
    </location>
</feature>
<reference evidence="2" key="1">
    <citation type="journal article" date="2020" name="New Phytol.">
        <title>Comparative genomics reveals dynamic genome evolution in host specialist ectomycorrhizal fungi.</title>
        <authorList>
            <person name="Lofgren L.A."/>
            <person name="Nguyen N.H."/>
            <person name="Vilgalys R."/>
            <person name="Ruytinx J."/>
            <person name="Liao H.L."/>
            <person name="Branco S."/>
            <person name="Kuo A."/>
            <person name="LaButti K."/>
            <person name="Lipzen A."/>
            <person name="Andreopoulos W."/>
            <person name="Pangilinan J."/>
            <person name="Riley R."/>
            <person name="Hundley H."/>
            <person name="Na H."/>
            <person name="Barry K."/>
            <person name="Grigoriev I.V."/>
            <person name="Stajich J.E."/>
            <person name="Kennedy P.G."/>
        </authorList>
    </citation>
    <scope>NUCLEOTIDE SEQUENCE</scope>
    <source>
        <strain evidence="2">MN1</strain>
    </source>
</reference>
<gene>
    <name evidence="2" type="ORF">BJ212DRAFT_232133</name>
</gene>
<evidence type="ECO:0000313" key="3">
    <source>
        <dbReference type="Proteomes" id="UP000807769"/>
    </source>
</evidence>
<proteinExistence type="predicted"/>
<protein>
    <submittedName>
        <fullName evidence="2">Uncharacterized protein</fullName>
    </submittedName>
</protein>
<feature type="compositionally biased region" description="Basic residues" evidence="1">
    <location>
        <begin position="283"/>
        <end position="296"/>
    </location>
</feature>
<dbReference type="OrthoDB" id="2671269at2759"/>
<comment type="caution">
    <text evidence="2">The sequence shown here is derived from an EMBL/GenBank/DDBJ whole genome shotgun (WGS) entry which is preliminary data.</text>
</comment>
<name>A0A9P7JD34_9AGAM</name>
<dbReference type="GeneID" id="64636726"/>
<sequence>MTLKAITQEDKATANAPTPNNVKLDASSTVDAVSFFSTFYPELPHLKFDKTAATSRETLGLDCASVTRQETQCNRDFCIPDPVLQGLPCTPGNEAAVATGSGPPGNVNQPPSIERKLSVIPKEESAPVEYPANNSLNSISSAIIPESFEASESLSLGPVQQPPFANIQSNITQRTASIESSLSPRKNSIIIPDVASTNIISSVLKSAAEYSIENTGMTYTTTPIKTKRAEVPVAVTYADATNLAARYPDLASQILVSPLRKRTARQEVALTPEQDLIEEGPPRKRRPRRPRRHRSKRSQDNQEESQQQSRGSLRTPGPDASPSRHKDPSFASGSVDPKRTSGFQSAHGSQQLDWLIEFCAAYAKSICGTCPVAPDESACSSSDTARENTQLPTRK</sequence>
<keyword evidence="3" id="KW-1185">Reference proteome</keyword>
<feature type="compositionally biased region" description="Polar residues" evidence="1">
    <location>
        <begin position="378"/>
        <end position="395"/>
    </location>
</feature>
<organism evidence="2 3">
    <name type="scientific">Suillus subaureus</name>
    <dbReference type="NCBI Taxonomy" id="48587"/>
    <lineage>
        <taxon>Eukaryota</taxon>
        <taxon>Fungi</taxon>
        <taxon>Dikarya</taxon>
        <taxon>Basidiomycota</taxon>
        <taxon>Agaricomycotina</taxon>
        <taxon>Agaricomycetes</taxon>
        <taxon>Agaricomycetidae</taxon>
        <taxon>Boletales</taxon>
        <taxon>Suillineae</taxon>
        <taxon>Suillaceae</taxon>
        <taxon>Suillus</taxon>
    </lineage>
</organism>